<name>F8FIA2_PAEMK</name>
<dbReference type="EMBL" id="CP002869">
    <property type="protein sequence ID" value="AEI44005.1"/>
    <property type="molecule type" value="Genomic_DNA"/>
</dbReference>
<dbReference type="PRINTS" id="PR00313">
    <property type="entry name" value="CABNDNGRPT"/>
</dbReference>
<dbReference type="Gene3D" id="2.160.20.160">
    <property type="match status" value="2"/>
</dbReference>
<feature type="domain" description="Haemolysin-type calcium binding-related" evidence="1">
    <location>
        <begin position="387"/>
        <end position="418"/>
    </location>
</feature>
<dbReference type="InterPro" id="IPR001343">
    <property type="entry name" value="Hemolysn_Ca-bd"/>
</dbReference>
<evidence type="ECO:0000313" key="3">
    <source>
        <dbReference type="Proteomes" id="UP000006620"/>
    </source>
</evidence>
<accession>F8FIA2</accession>
<dbReference type="HOGENOM" id="CLU_592927_0_0_9"/>
<dbReference type="InterPro" id="IPR011049">
    <property type="entry name" value="Serralysin-like_metalloprot_C"/>
</dbReference>
<dbReference type="PATRIC" id="fig|1036673.3.peg.5085"/>
<proteinExistence type="predicted"/>
<dbReference type="Pfam" id="PF00353">
    <property type="entry name" value="HemolysinCabind"/>
    <property type="match status" value="3"/>
</dbReference>
<dbReference type="SUPFAM" id="SSF51120">
    <property type="entry name" value="beta-Roll"/>
    <property type="match status" value="2"/>
</dbReference>
<protein>
    <submittedName>
        <fullName evidence="2">Hemolysin-type calcium-binding region</fullName>
    </submittedName>
</protein>
<sequence>MAVAGTTGAKLVFGTEKNDVMVASAQGGEHLFALAGDDILAAASSGNVLHGGDGSDTLGVAGSGNTLYGEGGGDRFLVTSGENAVHGNDGNDGFEVRGSSNLITGGAGSDAAKLLGSHNEVTLGAGNDWLSGEVTGFGSTYEGNAVNLGAGNDSASFQGLRISGSFVRGGEGNENFSVSESGGHRIDGEAGNDSFYSYHSEGSFFIGGSGNDSFVNAVDAWYDHGNVGNTYHGDGGNDEFTVSGIYQLYKGGNGEDTFTVVQNSTLEGTVILGEGGSDTIQAAETIEGGYNRLDGGAGQDTLTSSLGRSELFGGTGNDVLTTLGSSRENWLMGEQGQDRYVIDSALGSSLVSDYGIKGEQDTVVFASLGRDDLSLSRDGAHLVFEAGGEELIVDRFFVNGSYRIERFELADGTVWTDTDVEKIIQAMAAEPEAGASGDAADAGARAQELSLLLAAGGAAVSA</sequence>
<reference evidence="2 3" key="2">
    <citation type="journal article" date="2013" name="Genome Announc.">
        <title>Genome Sequence of Growth-Improving Paenibacillus mucilaginosus Strain KNP414.</title>
        <authorList>
            <person name="Lu J.J."/>
            <person name="Wang J.F."/>
            <person name="Hu X.F."/>
        </authorList>
    </citation>
    <scope>NUCLEOTIDE SEQUENCE [LARGE SCALE GENOMIC DNA]</scope>
    <source>
        <strain evidence="2 3">KNP414</strain>
    </source>
</reference>
<dbReference type="AlphaFoldDB" id="F8FIA2"/>
<dbReference type="Pfam" id="PF06594">
    <property type="entry name" value="HCBP_related"/>
    <property type="match status" value="1"/>
</dbReference>
<evidence type="ECO:0000259" key="1">
    <source>
        <dbReference type="Pfam" id="PF06594"/>
    </source>
</evidence>
<dbReference type="InterPro" id="IPR010566">
    <property type="entry name" value="Haemolys_ca-bd"/>
</dbReference>
<dbReference type="KEGG" id="pms:KNP414_05481"/>
<dbReference type="GO" id="GO:0005509">
    <property type="term" value="F:calcium ion binding"/>
    <property type="evidence" value="ECO:0007669"/>
    <property type="project" value="InterPro"/>
</dbReference>
<organism evidence="2 3">
    <name type="scientific">Paenibacillus mucilaginosus (strain KNP414)</name>
    <dbReference type="NCBI Taxonomy" id="1036673"/>
    <lineage>
        <taxon>Bacteria</taxon>
        <taxon>Bacillati</taxon>
        <taxon>Bacillota</taxon>
        <taxon>Bacilli</taxon>
        <taxon>Bacillales</taxon>
        <taxon>Paenibacillaceae</taxon>
        <taxon>Paenibacillus</taxon>
    </lineage>
</organism>
<reference evidence="3" key="1">
    <citation type="submission" date="2011-06" db="EMBL/GenBank/DDBJ databases">
        <title>Complete genome sequence of Paenibacillus mucilaginosus KNP414.</title>
        <authorList>
            <person name="Wang J."/>
            <person name="Hu S."/>
            <person name="Hu X."/>
            <person name="Zhang B."/>
            <person name="Dong D."/>
            <person name="Zhang S."/>
            <person name="Zhao K."/>
            <person name="Wu D."/>
        </authorList>
    </citation>
    <scope>NUCLEOTIDE SEQUENCE [LARGE SCALE GENOMIC DNA]</scope>
    <source>
        <strain evidence="3">KNP414</strain>
    </source>
</reference>
<dbReference type="Proteomes" id="UP000006620">
    <property type="component" value="Chromosome"/>
</dbReference>
<evidence type="ECO:0000313" key="2">
    <source>
        <dbReference type="EMBL" id="AEI44005.1"/>
    </source>
</evidence>
<gene>
    <name evidence="2" type="ordered locus">KNP414_05481</name>
</gene>